<proteinExistence type="predicted"/>
<name>A0ACB8R102_9AGAM</name>
<dbReference type="EMBL" id="MU276924">
    <property type="protein sequence ID" value="KAI0037478.1"/>
    <property type="molecule type" value="Genomic_DNA"/>
</dbReference>
<comment type="caution">
    <text evidence="1">The sequence shown here is derived from an EMBL/GenBank/DDBJ whole genome shotgun (WGS) entry which is preliminary data.</text>
</comment>
<keyword evidence="2" id="KW-1185">Reference proteome</keyword>
<evidence type="ECO:0000313" key="2">
    <source>
        <dbReference type="Proteomes" id="UP000814033"/>
    </source>
</evidence>
<accession>A0ACB8R102</accession>
<dbReference type="Proteomes" id="UP000814033">
    <property type="component" value="Unassembled WGS sequence"/>
</dbReference>
<reference evidence="1" key="1">
    <citation type="submission" date="2021-02" db="EMBL/GenBank/DDBJ databases">
        <authorList>
            <consortium name="DOE Joint Genome Institute"/>
            <person name="Ahrendt S."/>
            <person name="Looney B.P."/>
            <person name="Miyauchi S."/>
            <person name="Morin E."/>
            <person name="Drula E."/>
            <person name="Courty P.E."/>
            <person name="Chicoki N."/>
            <person name="Fauchery L."/>
            <person name="Kohler A."/>
            <person name="Kuo A."/>
            <person name="Labutti K."/>
            <person name="Pangilinan J."/>
            <person name="Lipzen A."/>
            <person name="Riley R."/>
            <person name="Andreopoulos W."/>
            <person name="He G."/>
            <person name="Johnson J."/>
            <person name="Barry K.W."/>
            <person name="Grigoriev I.V."/>
            <person name="Nagy L."/>
            <person name="Hibbett D."/>
            <person name="Henrissat B."/>
            <person name="Matheny P.B."/>
            <person name="Labbe J."/>
            <person name="Martin F."/>
        </authorList>
    </citation>
    <scope>NUCLEOTIDE SEQUENCE</scope>
    <source>
        <strain evidence="1">FP105234-sp</strain>
    </source>
</reference>
<sequence length="344" mass="38998">MPDTGSHEARIRFAMEARNLRMIREGQPHKMHACGAVRAIVTDGISIGHPCCATHNCSEPLANNRHHFCPKHSDEAVICVVADCRSPASSNRRTCSKPTHRALESYRDLKQKAFFQLQGRLKRVGVTQPTDSVVTSHPDDDEDLDHDVDADLDESEKSEKGNRQPKARFGRRKTHNEQLVVCCCGVIAARATMYGAESISGVKDFLKAVYGRPEHLPGCIFYDCNCKLQAHLRKQKDWFFLRSILAVDVFHFKCKHKESDEFCQKHCNPAQWPELSDGEGNWVFNSSAAEQANVWLGGYLAIVREMLAYRFDFFLDEMIKLRNERLVARLEVQGKAPYIVPTVL</sequence>
<protein>
    <submittedName>
        <fullName evidence="1">Uncharacterized protein</fullName>
    </submittedName>
</protein>
<gene>
    <name evidence="1" type="ORF">FA95DRAFT_1551550</name>
</gene>
<evidence type="ECO:0000313" key="1">
    <source>
        <dbReference type="EMBL" id="KAI0037478.1"/>
    </source>
</evidence>
<organism evidence="1 2">
    <name type="scientific">Auriscalpium vulgare</name>
    <dbReference type="NCBI Taxonomy" id="40419"/>
    <lineage>
        <taxon>Eukaryota</taxon>
        <taxon>Fungi</taxon>
        <taxon>Dikarya</taxon>
        <taxon>Basidiomycota</taxon>
        <taxon>Agaricomycotina</taxon>
        <taxon>Agaricomycetes</taxon>
        <taxon>Russulales</taxon>
        <taxon>Auriscalpiaceae</taxon>
        <taxon>Auriscalpium</taxon>
    </lineage>
</organism>
<reference evidence="1" key="2">
    <citation type="journal article" date="2022" name="New Phytol.">
        <title>Evolutionary transition to the ectomycorrhizal habit in the genomes of a hyperdiverse lineage of mushroom-forming fungi.</title>
        <authorList>
            <person name="Looney B."/>
            <person name="Miyauchi S."/>
            <person name="Morin E."/>
            <person name="Drula E."/>
            <person name="Courty P.E."/>
            <person name="Kohler A."/>
            <person name="Kuo A."/>
            <person name="LaButti K."/>
            <person name="Pangilinan J."/>
            <person name="Lipzen A."/>
            <person name="Riley R."/>
            <person name="Andreopoulos W."/>
            <person name="He G."/>
            <person name="Johnson J."/>
            <person name="Nolan M."/>
            <person name="Tritt A."/>
            <person name="Barry K.W."/>
            <person name="Grigoriev I.V."/>
            <person name="Nagy L.G."/>
            <person name="Hibbett D."/>
            <person name="Henrissat B."/>
            <person name="Matheny P.B."/>
            <person name="Labbe J."/>
            <person name="Martin F.M."/>
        </authorList>
    </citation>
    <scope>NUCLEOTIDE SEQUENCE</scope>
    <source>
        <strain evidence="1">FP105234-sp</strain>
    </source>
</reference>